<sequence length="140" mass="14752">MAPRSARASSGTDGRHSLGPCRTWHISATAAATATGPVTSSGPGAHTHPAVLAGAPQWKKRAWVEGTCAEGDGIVTMETLVNIHALLFLLFLFPPLNLCAKVEVLIVKARSVNRSSKIYRLFPTTLEGTFSPGTDTDGAR</sequence>
<gene>
    <name evidence="1" type="ORF">NPIL_420981</name>
</gene>
<accession>A0A8X6QGC8</accession>
<keyword evidence="2" id="KW-1185">Reference proteome</keyword>
<comment type="caution">
    <text evidence="1">The sequence shown here is derived from an EMBL/GenBank/DDBJ whole genome shotgun (WGS) entry which is preliminary data.</text>
</comment>
<dbReference type="AlphaFoldDB" id="A0A8X6QGC8"/>
<evidence type="ECO:0000313" key="1">
    <source>
        <dbReference type="EMBL" id="GFU17412.1"/>
    </source>
</evidence>
<reference evidence="1" key="1">
    <citation type="submission" date="2020-08" db="EMBL/GenBank/DDBJ databases">
        <title>Multicomponent nature underlies the extraordinary mechanical properties of spider dragline silk.</title>
        <authorList>
            <person name="Kono N."/>
            <person name="Nakamura H."/>
            <person name="Mori M."/>
            <person name="Yoshida Y."/>
            <person name="Ohtoshi R."/>
            <person name="Malay A.D."/>
            <person name="Moran D.A.P."/>
            <person name="Tomita M."/>
            <person name="Numata K."/>
            <person name="Arakawa K."/>
        </authorList>
    </citation>
    <scope>NUCLEOTIDE SEQUENCE</scope>
</reference>
<evidence type="ECO:0000313" key="2">
    <source>
        <dbReference type="Proteomes" id="UP000887013"/>
    </source>
</evidence>
<name>A0A8X6QGC8_NEPPI</name>
<dbReference type="Proteomes" id="UP000887013">
    <property type="component" value="Unassembled WGS sequence"/>
</dbReference>
<dbReference type="EMBL" id="BMAW01126575">
    <property type="protein sequence ID" value="GFU17412.1"/>
    <property type="molecule type" value="Genomic_DNA"/>
</dbReference>
<proteinExistence type="predicted"/>
<organism evidence="1 2">
    <name type="scientific">Nephila pilipes</name>
    <name type="common">Giant wood spider</name>
    <name type="synonym">Nephila maculata</name>
    <dbReference type="NCBI Taxonomy" id="299642"/>
    <lineage>
        <taxon>Eukaryota</taxon>
        <taxon>Metazoa</taxon>
        <taxon>Ecdysozoa</taxon>
        <taxon>Arthropoda</taxon>
        <taxon>Chelicerata</taxon>
        <taxon>Arachnida</taxon>
        <taxon>Araneae</taxon>
        <taxon>Araneomorphae</taxon>
        <taxon>Entelegynae</taxon>
        <taxon>Araneoidea</taxon>
        <taxon>Nephilidae</taxon>
        <taxon>Nephila</taxon>
    </lineage>
</organism>
<protein>
    <submittedName>
        <fullName evidence="1">Uncharacterized protein</fullName>
    </submittedName>
</protein>